<accession>A0A0V0JCL3</accession>
<dbReference type="GO" id="GO:0006897">
    <property type="term" value="P:endocytosis"/>
    <property type="evidence" value="ECO:0007669"/>
    <property type="project" value="TreeGrafter"/>
</dbReference>
<proteinExistence type="predicted"/>
<evidence type="ECO:0000259" key="5">
    <source>
        <dbReference type="PROSITE" id="PS51379"/>
    </source>
</evidence>
<sequence length="700" mass="79297">FFLNCNLVHERQTPQMVDLLFRETDRIFNLFIVYENRSGIFNILYPTAESRESANRIIDFGPACCKNNPNGEFYVLIFTDSDGKHEYVHCLQSGDGHLFCFSSYLPWFECFRKILEEIRTREVIRRDKLPALKNFLEQLRVLSPPPITKHFLTLTPTSTLFPGGHRVPIPSMVNPCYGRCFEYYYAALDTLQWVDIFVSCLLEKNILFCSRSRERLTLCIIAAITLLHPLSWVLPIYLLLTKKLLEVLQSPVPFIAGIHTCMLEDAKQFISYGTRIVDLDQRKILVNAPEEDLDAENIPCHIIDFLEAGMDSSKKALKSAMNSKSDEFASWKTSSLELQNFIMQRTEPFFALLVNLLGFYRKCIDEEGHVDFKKMIKCQACPSLEPFLERLFQSQMVHCFLEDRIKEHHLDPFETRCRSLTDSCLARCPPEAINFGDAIWLTCKRNATNGGLRRYNRMRQKISRHMFKNSLKGRVRYERESKLITLDSTKSDSASLMGRSTSFTTGQVDKLDSVAVTHRQGSLMRQQPRPKSTLSLVPEQPGSSTTTSHNGVGVAAPVSNNNSSLPTSSQIRTLPLGSRPPPPLPPRPLRPPRPPRPPEMANMPSPSRTPPAVAKPVESTMSVSTTGLQRTNFTGNSSADTLLCEIQKKLAPMGSFRKSVSASNLVVANTSSSENSIFQDVLDSEHPVPPYIYDDRLHFA</sequence>
<feature type="compositionally biased region" description="Pro residues" evidence="3">
    <location>
        <begin position="578"/>
        <end position="598"/>
    </location>
</feature>
<dbReference type="InterPro" id="IPR037516">
    <property type="entry name" value="Tripartite_DENN"/>
</dbReference>
<evidence type="ECO:0000256" key="3">
    <source>
        <dbReference type="SAM" id="MobiDB-lite"/>
    </source>
</evidence>
<evidence type="ECO:0008006" key="7">
    <source>
        <dbReference type="Google" id="ProtNLM"/>
    </source>
</evidence>
<dbReference type="InterPro" id="IPR001194">
    <property type="entry name" value="cDENN_dom"/>
</dbReference>
<dbReference type="InterPro" id="IPR017896">
    <property type="entry name" value="4Fe4S_Fe-S-bd"/>
</dbReference>
<feature type="region of interest" description="Disordered" evidence="3">
    <location>
        <begin position="518"/>
        <end position="616"/>
    </location>
</feature>
<feature type="compositionally biased region" description="Polar residues" evidence="3">
    <location>
        <begin position="558"/>
        <end position="572"/>
    </location>
</feature>
<evidence type="ECO:0000256" key="2">
    <source>
        <dbReference type="ARBA" id="ARBA00023329"/>
    </source>
</evidence>
<dbReference type="GO" id="GO:0005829">
    <property type="term" value="C:cytosol"/>
    <property type="evidence" value="ECO:0007669"/>
    <property type="project" value="TreeGrafter"/>
</dbReference>
<dbReference type="Pfam" id="PF02141">
    <property type="entry name" value="DENN"/>
    <property type="match status" value="1"/>
</dbReference>
<keyword evidence="2" id="KW-0968">Cytoplasmic vesicle</keyword>
<gene>
    <name evidence="6" type="ORF">TR148896</name>
</gene>
<organism evidence="6">
    <name type="scientific">Schistocephalus solidus</name>
    <name type="common">Tapeworm</name>
    <dbReference type="NCBI Taxonomy" id="70667"/>
    <lineage>
        <taxon>Eukaryota</taxon>
        <taxon>Metazoa</taxon>
        <taxon>Spiralia</taxon>
        <taxon>Lophotrochozoa</taxon>
        <taxon>Platyhelminthes</taxon>
        <taxon>Cestoda</taxon>
        <taxon>Eucestoda</taxon>
        <taxon>Diphyllobothriidea</taxon>
        <taxon>Diphyllobothriidae</taxon>
        <taxon>Schistocephalus</taxon>
    </lineage>
</organism>
<dbReference type="InterPro" id="IPR040032">
    <property type="entry name" value="DENND1A/B/C"/>
</dbReference>
<feature type="non-terminal residue" evidence="6">
    <location>
        <position position="1"/>
    </location>
</feature>
<dbReference type="Gene3D" id="3.30.450.200">
    <property type="match status" value="1"/>
</dbReference>
<dbReference type="SMART" id="SM00801">
    <property type="entry name" value="dDENN"/>
    <property type="match status" value="1"/>
</dbReference>
<dbReference type="PROSITE" id="PS51379">
    <property type="entry name" value="4FE4S_FER_2"/>
    <property type="match status" value="1"/>
</dbReference>
<evidence type="ECO:0000259" key="4">
    <source>
        <dbReference type="PROSITE" id="PS50211"/>
    </source>
</evidence>
<reference evidence="6" key="1">
    <citation type="submission" date="2016-01" db="EMBL/GenBank/DDBJ databases">
        <title>Reference transcriptome for the parasite Schistocephalus solidus: insights into the molecular evolution of parasitism.</title>
        <authorList>
            <person name="Hebert F.O."/>
            <person name="Grambauer S."/>
            <person name="Barber I."/>
            <person name="Landry C.R."/>
            <person name="Aubin-Horth N."/>
        </authorList>
    </citation>
    <scope>NUCLEOTIDE SEQUENCE</scope>
</reference>
<dbReference type="EMBL" id="GEEE01000162">
    <property type="protein sequence ID" value="JAP63063.1"/>
    <property type="molecule type" value="Transcribed_RNA"/>
</dbReference>
<dbReference type="InterPro" id="IPR043153">
    <property type="entry name" value="DENN_C"/>
</dbReference>
<dbReference type="SMART" id="SM00799">
    <property type="entry name" value="DENN"/>
    <property type="match status" value="1"/>
</dbReference>
<comment type="subcellular location">
    <subcellularLocation>
        <location evidence="1">Cytoplasmic vesicle</location>
        <location evidence="1">Clathrin-coated vesicle</location>
    </subcellularLocation>
</comment>
<dbReference type="Gene3D" id="3.40.50.11500">
    <property type="match status" value="1"/>
</dbReference>
<feature type="domain" description="UDENN" evidence="4">
    <location>
        <begin position="1"/>
        <end position="411"/>
    </location>
</feature>
<protein>
    <recommendedName>
        <fullName evidence="7">UDENN domain-containing protein</fullName>
    </recommendedName>
</protein>
<evidence type="ECO:0000256" key="1">
    <source>
        <dbReference type="ARBA" id="ARBA00004132"/>
    </source>
</evidence>
<feature type="domain" description="4Fe-4S ferredoxin-type" evidence="5">
    <location>
        <begin position="406"/>
        <end position="438"/>
    </location>
</feature>
<dbReference type="GO" id="GO:0005085">
    <property type="term" value="F:guanyl-nucleotide exchange factor activity"/>
    <property type="evidence" value="ECO:0007669"/>
    <property type="project" value="InterPro"/>
</dbReference>
<dbReference type="GO" id="GO:1901981">
    <property type="term" value="F:phosphatidylinositol phosphate binding"/>
    <property type="evidence" value="ECO:0007669"/>
    <property type="project" value="TreeGrafter"/>
</dbReference>
<dbReference type="AlphaFoldDB" id="A0A0V0JCL3"/>
<dbReference type="GO" id="GO:0032456">
    <property type="term" value="P:endocytic recycling"/>
    <property type="evidence" value="ECO:0007669"/>
    <property type="project" value="TreeGrafter"/>
</dbReference>
<feature type="compositionally biased region" description="Polar residues" evidence="3">
    <location>
        <begin position="519"/>
        <end position="550"/>
    </location>
</feature>
<dbReference type="GO" id="GO:0030136">
    <property type="term" value="C:clathrin-coated vesicle"/>
    <property type="evidence" value="ECO:0007669"/>
    <property type="project" value="UniProtKB-SubCell"/>
</dbReference>
<dbReference type="PANTHER" id="PTHR13196">
    <property type="entry name" value="DENN DOMAIN-CONTAINING"/>
    <property type="match status" value="1"/>
</dbReference>
<dbReference type="PROSITE" id="PS50211">
    <property type="entry name" value="DENN"/>
    <property type="match status" value="1"/>
</dbReference>
<evidence type="ECO:0000313" key="6">
    <source>
        <dbReference type="EMBL" id="JAP63063.1"/>
    </source>
</evidence>
<dbReference type="PANTHER" id="PTHR13196:SF14">
    <property type="entry name" value="UDENN DOMAIN-CONTAINING PROTEIN"/>
    <property type="match status" value="1"/>
</dbReference>
<name>A0A0V0JCL3_SCHSO</name>
<dbReference type="InterPro" id="IPR005112">
    <property type="entry name" value="dDENN_dom"/>
</dbReference>